<feature type="transmembrane region" description="Helical" evidence="8">
    <location>
        <begin position="75"/>
        <end position="97"/>
    </location>
</feature>
<evidence type="ECO:0000313" key="11">
    <source>
        <dbReference type="Proteomes" id="UP000189177"/>
    </source>
</evidence>
<keyword evidence="6 8" id="KW-0472">Membrane</keyword>
<evidence type="ECO:0000313" key="10">
    <source>
        <dbReference type="EMBL" id="OOC11403.1"/>
    </source>
</evidence>
<evidence type="ECO:0000259" key="9">
    <source>
        <dbReference type="Pfam" id="PF00361"/>
    </source>
</evidence>
<feature type="transmembrane region" description="Helical" evidence="8">
    <location>
        <begin position="367"/>
        <end position="389"/>
    </location>
</feature>
<feature type="transmembrane region" description="Helical" evidence="8">
    <location>
        <begin position="409"/>
        <end position="428"/>
    </location>
</feature>
<keyword evidence="5 8" id="KW-1133">Transmembrane helix</keyword>
<dbReference type="STRING" id="252474.B1A74_01130"/>
<dbReference type="InterPro" id="IPR003918">
    <property type="entry name" value="NADH_UbQ_OxRdtase"/>
</dbReference>
<evidence type="ECO:0000256" key="8">
    <source>
        <dbReference type="SAM" id="Phobius"/>
    </source>
</evidence>
<dbReference type="EMBL" id="MUZR01000003">
    <property type="protein sequence ID" value="OOC11403.1"/>
    <property type="molecule type" value="Genomic_DNA"/>
</dbReference>
<feature type="transmembrane region" description="Helical" evidence="8">
    <location>
        <begin position="109"/>
        <end position="126"/>
    </location>
</feature>
<sequence length="490" mass="51159">MSIALATAMVVGLPLMAAAVAFAHPRRGRMATLGTGLLLLPVLAVLVLENLRTGPWRQDLGGWAAPLGIGWQIDALALTLLVLTTVVALAAAIYRLAERRLVPDSRQRRYFWPLWLFLWGGLNALFLSADLFNLYVILEMVALAAVALIAAAGGPALAAAWRYFLATLLGSTLYLLGVALLYGQYGALDIALLTGRAAEEPVTLAAAVMITLGLLLKGAIFPLHFWLPSAHGRAHAAVSAVLSAVVVTAAFYLLVRLWFGPFAGMLPGLPAQLLGLLGAAAVIWGGVLAMLQRHLKMVIAYSTVSQLGFGLLVFPLATAGALPDQAHAGMLMLLLAHGLAKGSLFLAAGCLAWQWGSDHLRRIGPPMAGGSLLAWIAIALAAASLVGLPPSGGFVAKWWLLESALAARAWPWAAVIVLGTFITAGYLWRILRDPLRLGSDDAAVVPAQGQPLPIPLAMPRAALLLALAAIGSGLFATALRSAFAAGGLAG</sequence>
<evidence type="ECO:0000256" key="1">
    <source>
        <dbReference type="ARBA" id="ARBA00004651"/>
    </source>
</evidence>
<evidence type="ECO:0000256" key="7">
    <source>
        <dbReference type="RuleBase" id="RU000320"/>
    </source>
</evidence>
<dbReference type="GO" id="GO:0005886">
    <property type="term" value="C:plasma membrane"/>
    <property type="evidence" value="ECO:0007669"/>
    <property type="project" value="UniProtKB-SubCell"/>
</dbReference>
<evidence type="ECO:0000256" key="2">
    <source>
        <dbReference type="ARBA" id="ARBA00005346"/>
    </source>
</evidence>
<feature type="transmembrane region" description="Helical" evidence="8">
    <location>
        <begin position="237"/>
        <end position="259"/>
    </location>
</feature>
<accession>A0A1V3A2U6</accession>
<feature type="transmembrane region" description="Helical" evidence="8">
    <location>
        <begin position="271"/>
        <end position="291"/>
    </location>
</feature>
<feature type="transmembrane region" description="Helical" evidence="8">
    <location>
        <begin position="30"/>
        <end position="48"/>
    </location>
</feature>
<protein>
    <submittedName>
        <fullName evidence="10">NADH/ubiquinone/plastoquinone (Complex I)</fullName>
    </submittedName>
</protein>
<feature type="transmembrane region" description="Helical" evidence="8">
    <location>
        <begin position="328"/>
        <end position="355"/>
    </location>
</feature>
<dbReference type="Proteomes" id="UP000189177">
    <property type="component" value="Unassembled WGS sequence"/>
</dbReference>
<dbReference type="PANTHER" id="PTHR42703:SF1">
    <property type="entry name" value="NA(+)_H(+) ANTIPORTER SUBUNIT D1"/>
    <property type="match status" value="1"/>
</dbReference>
<dbReference type="PRINTS" id="PR01437">
    <property type="entry name" value="NUOXDRDTASE4"/>
</dbReference>
<comment type="similarity">
    <text evidence="2">Belongs to the CPA3 antiporters (TC 2.A.63) subunit D family.</text>
</comment>
<comment type="caution">
    <text evidence="10">The sequence shown here is derived from an EMBL/GenBank/DDBJ whole genome shotgun (WGS) entry which is preliminary data.</text>
</comment>
<feature type="transmembrane region" description="Helical" evidence="8">
    <location>
        <begin position="461"/>
        <end position="483"/>
    </location>
</feature>
<dbReference type="GO" id="GO:0042773">
    <property type="term" value="P:ATP synthesis coupled electron transport"/>
    <property type="evidence" value="ECO:0007669"/>
    <property type="project" value="InterPro"/>
</dbReference>
<evidence type="ECO:0000256" key="5">
    <source>
        <dbReference type="ARBA" id="ARBA00022989"/>
    </source>
</evidence>
<dbReference type="GO" id="GO:0008137">
    <property type="term" value="F:NADH dehydrogenase (ubiquinone) activity"/>
    <property type="evidence" value="ECO:0007669"/>
    <property type="project" value="InterPro"/>
</dbReference>
<keyword evidence="4 7" id="KW-0812">Transmembrane</keyword>
<feature type="transmembrane region" description="Helical" evidence="8">
    <location>
        <begin position="202"/>
        <end position="225"/>
    </location>
</feature>
<proteinExistence type="inferred from homology"/>
<evidence type="ECO:0000256" key="3">
    <source>
        <dbReference type="ARBA" id="ARBA00022475"/>
    </source>
</evidence>
<dbReference type="OrthoDB" id="9768329at2"/>
<comment type="subcellular location">
    <subcellularLocation>
        <location evidence="1">Cell membrane</location>
        <topology evidence="1">Multi-pass membrane protein</topology>
    </subcellularLocation>
    <subcellularLocation>
        <location evidence="7">Membrane</location>
        <topology evidence="7">Multi-pass membrane protein</topology>
    </subcellularLocation>
</comment>
<keyword evidence="3" id="KW-1003">Cell membrane</keyword>
<dbReference type="PANTHER" id="PTHR42703">
    <property type="entry name" value="NADH DEHYDROGENASE"/>
    <property type="match status" value="1"/>
</dbReference>
<keyword evidence="10" id="KW-0830">Ubiquinone</keyword>
<dbReference type="RefSeq" id="WP_077243525.1">
    <property type="nucleotide sequence ID" value="NZ_MUZR01000003.1"/>
</dbReference>
<dbReference type="AlphaFoldDB" id="A0A1V3A2U6"/>
<feature type="transmembrane region" description="Helical" evidence="8">
    <location>
        <begin position="132"/>
        <end position="151"/>
    </location>
</feature>
<evidence type="ECO:0000256" key="6">
    <source>
        <dbReference type="ARBA" id="ARBA00023136"/>
    </source>
</evidence>
<gene>
    <name evidence="10" type="ORF">B1A74_01130</name>
</gene>
<feature type="transmembrane region" description="Helical" evidence="8">
    <location>
        <begin position="163"/>
        <end position="182"/>
    </location>
</feature>
<evidence type="ECO:0000256" key="4">
    <source>
        <dbReference type="ARBA" id="ARBA00022692"/>
    </source>
</evidence>
<feature type="transmembrane region" description="Helical" evidence="8">
    <location>
        <begin position="6"/>
        <end position="23"/>
    </location>
</feature>
<keyword evidence="11" id="KW-1185">Reference proteome</keyword>
<feature type="transmembrane region" description="Helical" evidence="8">
    <location>
        <begin position="298"/>
        <end position="322"/>
    </location>
</feature>
<feature type="domain" description="NADH:quinone oxidoreductase/Mrp antiporter transmembrane" evidence="9">
    <location>
        <begin position="128"/>
        <end position="423"/>
    </location>
</feature>
<name>A0A1V3A2U6_9GAMM</name>
<reference evidence="10 11" key="1">
    <citation type="submission" date="2017-02" db="EMBL/GenBank/DDBJ databases">
        <title>Genomic diversity within the haloalkaliphilic genus Thioalkalivibrio.</title>
        <authorList>
            <person name="Ahn A.-C."/>
            <person name="Meier-Kolthoff J."/>
            <person name="Overmars L."/>
            <person name="Richter M."/>
            <person name="Woyke T."/>
            <person name="Sorokin D.Y."/>
            <person name="Muyzer G."/>
        </authorList>
    </citation>
    <scope>NUCLEOTIDE SEQUENCE [LARGE SCALE GENOMIC DNA]</scope>
    <source>
        <strain evidence="10 11">HL17</strain>
    </source>
</reference>
<dbReference type="InterPro" id="IPR050586">
    <property type="entry name" value="CPA3_Na-H_Antiporter_D"/>
</dbReference>
<dbReference type="InterPro" id="IPR001750">
    <property type="entry name" value="ND/Mrp_TM"/>
</dbReference>
<dbReference type="Pfam" id="PF00361">
    <property type="entry name" value="Proton_antipo_M"/>
    <property type="match status" value="1"/>
</dbReference>
<organism evidence="10 11">
    <name type="scientific">Thioalkalivibrio halophilus</name>
    <dbReference type="NCBI Taxonomy" id="252474"/>
    <lineage>
        <taxon>Bacteria</taxon>
        <taxon>Pseudomonadati</taxon>
        <taxon>Pseudomonadota</taxon>
        <taxon>Gammaproteobacteria</taxon>
        <taxon>Chromatiales</taxon>
        <taxon>Ectothiorhodospiraceae</taxon>
        <taxon>Thioalkalivibrio</taxon>
    </lineage>
</organism>